<dbReference type="EMBL" id="CAAALY010070806">
    <property type="protein sequence ID" value="VEL24952.1"/>
    <property type="molecule type" value="Genomic_DNA"/>
</dbReference>
<keyword evidence="3" id="KW-1185">Reference proteome</keyword>
<feature type="region of interest" description="Disordered" evidence="1">
    <location>
        <begin position="43"/>
        <end position="106"/>
    </location>
</feature>
<feature type="compositionally biased region" description="Basic residues" evidence="1">
    <location>
        <begin position="86"/>
        <end position="95"/>
    </location>
</feature>
<reference evidence="2" key="1">
    <citation type="submission" date="2018-11" db="EMBL/GenBank/DDBJ databases">
        <authorList>
            <consortium name="Pathogen Informatics"/>
        </authorList>
    </citation>
    <scope>NUCLEOTIDE SEQUENCE</scope>
</reference>
<dbReference type="Proteomes" id="UP000784294">
    <property type="component" value="Unassembled WGS sequence"/>
</dbReference>
<sequence length="106" mass="11710">MPAKHLGMYLVACREYVKWSYRKPKEDCHGMKTVGLCREVLGSPLQEPQDGESKTSYAIQQSSTKGNPPPSGRGTSRIPGISLFHRNGKSCHNKSQRNSSKPGLHS</sequence>
<evidence type="ECO:0000256" key="1">
    <source>
        <dbReference type="SAM" id="MobiDB-lite"/>
    </source>
</evidence>
<comment type="caution">
    <text evidence="2">The sequence shown here is derived from an EMBL/GenBank/DDBJ whole genome shotgun (WGS) entry which is preliminary data.</text>
</comment>
<evidence type="ECO:0000313" key="2">
    <source>
        <dbReference type="EMBL" id="VEL24952.1"/>
    </source>
</evidence>
<proteinExistence type="predicted"/>
<dbReference type="AlphaFoldDB" id="A0A448X0S4"/>
<name>A0A448X0S4_9PLAT</name>
<protein>
    <submittedName>
        <fullName evidence="2">Uncharacterized protein</fullName>
    </submittedName>
</protein>
<gene>
    <name evidence="2" type="ORF">PXEA_LOCUS18392</name>
</gene>
<accession>A0A448X0S4</accession>
<feature type="compositionally biased region" description="Polar residues" evidence="1">
    <location>
        <begin position="54"/>
        <end position="66"/>
    </location>
</feature>
<evidence type="ECO:0000313" key="3">
    <source>
        <dbReference type="Proteomes" id="UP000784294"/>
    </source>
</evidence>
<organism evidence="2 3">
    <name type="scientific">Protopolystoma xenopodis</name>
    <dbReference type="NCBI Taxonomy" id="117903"/>
    <lineage>
        <taxon>Eukaryota</taxon>
        <taxon>Metazoa</taxon>
        <taxon>Spiralia</taxon>
        <taxon>Lophotrochozoa</taxon>
        <taxon>Platyhelminthes</taxon>
        <taxon>Monogenea</taxon>
        <taxon>Polyopisthocotylea</taxon>
        <taxon>Polystomatidea</taxon>
        <taxon>Polystomatidae</taxon>
        <taxon>Protopolystoma</taxon>
    </lineage>
</organism>
<feature type="compositionally biased region" description="Polar residues" evidence="1">
    <location>
        <begin position="96"/>
        <end position="106"/>
    </location>
</feature>